<feature type="region of interest" description="Disordered" evidence="1">
    <location>
        <begin position="158"/>
        <end position="186"/>
    </location>
</feature>
<name>J9FLQ5_9ZZZZ</name>
<reference evidence="2" key="1">
    <citation type="journal article" date="2012" name="PLoS ONE">
        <title>Gene sets for utilization of primary and secondary nutrition supplies in the distal gut of endangered iberian lynx.</title>
        <authorList>
            <person name="Alcaide M."/>
            <person name="Messina E."/>
            <person name="Richter M."/>
            <person name="Bargiela R."/>
            <person name="Peplies J."/>
            <person name="Huws S.A."/>
            <person name="Newbold C.J."/>
            <person name="Golyshin P.N."/>
            <person name="Simon M.A."/>
            <person name="Lopez G."/>
            <person name="Yakimov M.M."/>
            <person name="Ferrer M."/>
        </authorList>
    </citation>
    <scope>NUCLEOTIDE SEQUENCE</scope>
</reference>
<proteinExistence type="predicted"/>
<dbReference type="SUPFAM" id="SSF51011">
    <property type="entry name" value="Glycosyl hydrolase domain"/>
    <property type="match status" value="1"/>
</dbReference>
<gene>
    <name evidence="2" type="ORF">EVA_16042</name>
</gene>
<dbReference type="AlphaFoldDB" id="J9FLQ5"/>
<sequence>PLKDSGRAYFGGYIKGDINVTDFAEWSNATGNMNATLNYPLALHIQRLNKIRMAVPALRKGQYSTEGCQGQYAFKRRFTDDSTDSYVLVTISGGATFTGIENGEYTDAITGDKQTVTNGTLKANCSGRGNMRIYVLKTDKNSINGKIGNDGQWLYASSPVHTQQPGYDGTQEELTEEQGGGTTPPEVIETYTPSLTETEMAAFFEAPADGSYSNVSVWCWSNTTGTNYTGGTWPGEK</sequence>
<protein>
    <submittedName>
        <fullName evidence="2">Secreted alpha-amylase</fullName>
    </submittedName>
</protein>
<accession>J9FLQ5</accession>
<comment type="caution">
    <text evidence="2">The sequence shown here is derived from an EMBL/GenBank/DDBJ whole genome shotgun (WGS) entry which is preliminary data.</text>
</comment>
<evidence type="ECO:0000313" key="2">
    <source>
        <dbReference type="EMBL" id="EJW95851.1"/>
    </source>
</evidence>
<evidence type="ECO:0000256" key="1">
    <source>
        <dbReference type="SAM" id="MobiDB-lite"/>
    </source>
</evidence>
<feature type="non-terminal residue" evidence="2">
    <location>
        <position position="237"/>
    </location>
</feature>
<dbReference type="EMBL" id="AMCI01005591">
    <property type="protein sequence ID" value="EJW95851.1"/>
    <property type="molecule type" value="Genomic_DNA"/>
</dbReference>
<organism evidence="2">
    <name type="scientific">gut metagenome</name>
    <dbReference type="NCBI Taxonomy" id="749906"/>
    <lineage>
        <taxon>unclassified sequences</taxon>
        <taxon>metagenomes</taxon>
        <taxon>organismal metagenomes</taxon>
    </lineage>
</organism>
<feature type="non-terminal residue" evidence="2">
    <location>
        <position position="1"/>
    </location>
</feature>